<dbReference type="GO" id="GO:0005886">
    <property type="term" value="C:plasma membrane"/>
    <property type="evidence" value="ECO:0007669"/>
    <property type="project" value="UniProtKB-SubCell"/>
</dbReference>
<evidence type="ECO:0000256" key="8">
    <source>
        <dbReference type="ARBA" id="ARBA00023170"/>
    </source>
</evidence>
<evidence type="ECO:0000256" key="9">
    <source>
        <dbReference type="ARBA" id="ARBA00023224"/>
    </source>
</evidence>
<keyword evidence="9 10" id="KW-0807">Transducer</keyword>
<name>A0A232F483_9HYME</name>
<evidence type="ECO:0000256" key="7">
    <source>
        <dbReference type="ARBA" id="ARBA00023136"/>
    </source>
</evidence>
<dbReference type="Proteomes" id="UP000215335">
    <property type="component" value="Unassembled WGS sequence"/>
</dbReference>
<evidence type="ECO:0000313" key="12">
    <source>
        <dbReference type="Proteomes" id="UP000215335"/>
    </source>
</evidence>
<keyword evidence="7" id="KW-0472">Membrane</keyword>
<keyword evidence="2" id="KW-1003">Cell membrane</keyword>
<proteinExistence type="inferred from homology"/>
<comment type="caution">
    <text evidence="11">The sequence shown here is derived from an EMBL/GenBank/DDBJ whole genome shotgun (WGS) entry which is preliminary data.</text>
</comment>
<evidence type="ECO:0000256" key="6">
    <source>
        <dbReference type="ARBA" id="ARBA00022989"/>
    </source>
</evidence>
<evidence type="ECO:0000313" key="11">
    <source>
        <dbReference type="EMBL" id="OXU25584.1"/>
    </source>
</evidence>
<evidence type="ECO:0000256" key="5">
    <source>
        <dbReference type="ARBA" id="ARBA00022725"/>
    </source>
</evidence>
<keyword evidence="6" id="KW-1133">Transmembrane helix</keyword>
<keyword evidence="4" id="KW-0812">Transmembrane</keyword>
<comment type="similarity">
    <text evidence="10">Belongs to the insect chemoreceptor superfamily. Heteromeric odorant receptor channel (TC 1.A.69) family.</text>
</comment>
<sequence length="400" mass="46361">MHSTLAAIVKNNIEYKILPFQFFLLTFLGIWCPSNWSLKSKTAHNVYFTFIFFLDFLICIEMFIHFVSSFGTDNFKLINFFLVSANITAVYKSIRLMQNREVLRYFIISYFDYEWTKSHDSVEHAINSKIDLRIRRVTVIYSASMIGIVLLKAMSPIAESNGIPLPVDAWYPYSIEKSKWFWITYLHQVILGSSAVGAHIGIDTLFVGLLLKSSGQIHLLNYRLRNLMLLKKCNFGKLKEYSEKNVVLRCIYHHKRIYRFGGDLNDKFQEILFILVVSSIPNICINVYSLSSYKGNINVQYIATIFSTTSALLQFFIACWYGNETTLDVNKSLQVINAVYEMDWTNFHVSTKRLLIFIMLRASKPLKFSVAYIIPMNLDSFIKTIKASYTAFNLLQQTTN</sequence>
<dbReference type="EMBL" id="NNAY01000992">
    <property type="protein sequence ID" value="OXU25584.1"/>
    <property type="molecule type" value="Genomic_DNA"/>
</dbReference>
<reference evidence="11 12" key="1">
    <citation type="journal article" date="2017" name="Curr. Biol.">
        <title>The Evolution of Venom by Co-option of Single-Copy Genes.</title>
        <authorList>
            <person name="Martinson E.O."/>
            <person name="Mrinalini"/>
            <person name="Kelkar Y.D."/>
            <person name="Chang C.H."/>
            <person name="Werren J.H."/>
        </authorList>
    </citation>
    <scope>NUCLEOTIDE SEQUENCE [LARGE SCALE GENOMIC DNA]</scope>
    <source>
        <strain evidence="11 12">Alberta</strain>
        <tissue evidence="11">Whole body</tissue>
    </source>
</reference>
<dbReference type="InterPro" id="IPR004117">
    <property type="entry name" value="7tm6_olfct_rcpt"/>
</dbReference>
<evidence type="ECO:0000256" key="1">
    <source>
        <dbReference type="ARBA" id="ARBA00004651"/>
    </source>
</evidence>
<dbReference type="GO" id="GO:0004984">
    <property type="term" value="F:olfactory receptor activity"/>
    <property type="evidence" value="ECO:0007669"/>
    <property type="project" value="InterPro"/>
</dbReference>
<dbReference type="STRING" id="543379.A0A232F483"/>
<dbReference type="GO" id="GO:0007165">
    <property type="term" value="P:signal transduction"/>
    <property type="evidence" value="ECO:0007669"/>
    <property type="project" value="UniProtKB-KW"/>
</dbReference>
<dbReference type="AlphaFoldDB" id="A0A232F483"/>
<evidence type="ECO:0000256" key="4">
    <source>
        <dbReference type="ARBA" id="ARBA00022692"/>
    </source>
</evidence>
<dbReference type="Pfam" id="PF02949">
    <property type="entry name" value="7tm_6"/>
    <property type="match status" value="1"/>
</dbReference>
<protein>
    <recommendedName>
        <fullName evidence="10">Odorant receptor</fullName>
    </recommendedName>
</protein>
<evidence type="ECO:0000256" key="3">
    <source>
        <dbReference type="ARBA" id="ARBA00022606"/>
    </source>
</evidence>
<keyword evidence="5 10" id="KW-0552">Olfaction</keyword>
<comment type="subcellular location">
    <subcellularLocation>
        <location evidence="1 10">Cell membrane</location>
        <topology evidence="1 10">Multi-pass membrane protein</topology>
    </subcellularLocation>
</comment>
<dbReference type="PANTHER" id="PTHR21137:SF35">
    <property type="entry name" value="ODORANT RECEPTOR 19A-RELATED"/>
    <property type="match status" value="1"/>
</dbReference>
<keyword evidence="3 10" id="KW-0716">Sensory transduction</keyword>
<accession>A0A232F483</accession>
<dbReference type="PANTHER" id="PTHR21137">
    <property type="entry name" value="ODORANT RECEPTOR"/>
    <property type="match status" value="1"/>
</dbReference>
<dbReference type="OrthoDB" id="6597368at2759"/>
<organism evidence="11 12">
    <name type="scientific">Trichomalopsis sarcophagae</name>
    <dbReference type="NCBI Taxonomy" id="543379"/>
    <lineage>
        <taxon>Eukaryota</taxon>
        <taxon>Metazoa</taxon>
        <taxon>Ecdysozoa</taxon>
        <taxon>Arthropoda</taxon>
        <taxon>Hexapoda</taxon>
        <taxon>Insecta</taxon>
        <taxon>Pterygota</taxon>
        <taxon>Neoptera</taxon>
        <taxon>Endopterygota</taxon>
        <taxon>Hymenoptera</taxon>
        <taxon>Apocrita</taxon>
        <taxon>Proctotrupomorpha</taxon>
        <taxon>Chalcidoidea</taxon>
        <taxon>Pteromalidae</taxon>
        <taxon>Pteromalinae</taxon>
        <taxon>Trichomalopsis</taxon>
    </lineage>
</organism>
<evidence type="ECO:0000256" key="2">
    <source>
        <dbReference type="ARBA" id="ARBA00022475"/>
    </source>
</evidence>
<keyword evidence="8 10" id="KW-0675">Receptor</keyword>
<keyword evidence="12" id="KW-1185">Reference proteome</keyword>
<gene>
    <name evidence="11" type="ORF">TSAR_001227</name>
</gene>
<evidence type="ECO:0000256" key="10">
    <source>
        <dbReference type="RuleBase" id="RU351113"/>
    </source>
</evidence>
<dbReference type="GO" id="GO:0005549">
    <property type="term" value="F:odorant binding"/>
    <property type="evidence" value="ECO:0007669"/>
    <property type="project" value="InterPro"/>
</dbReference>